<evidence type="ECO:0000313" key="4">
    <source>
        <dbReference type="Proteomes" id="UP001321760"/>
    </source>
</evidence>
<reference evidence="3" key="2">
    <citation type="submission" date="2023-05" db="EMBL/GenBank/DDBJ databases">
        <authorList>
            <consortium name="Lawrence Berkeley National Laboratory"/>
            <person name="Steindorff A."/>
            <person name="Hensen N."/>
            <person name="Bonometti L."/>
            <person name="Westerberg I."/>
            <person name="Brannstrom I.O."/>
            <person name="Guillou S."/>
            <person name="Cros-Aarteil S."/>
            <person name="Calhoun S."/>
            <person name="Haridas S."/>
            <person name="Kuo A."/>
            <person name="Mondo S."/>
            <person name="Pangilinan J."/>
            <person name="Riley R."/>
            <person name="Labutti K."/>
            <person name="Andreopoulos B."/>
            <person name="Lipzen A."/>
            <person name="Chen C."/>
            <person name="Yanf M."/>
            <person name="Daum C."/>
            <person name="Ng V."/>
            <person name="Clum A."/>
            <person name="Ohm R."/>
            <person name="Martin F."/>
            <person name="Silar P."/>
            <person name="Natvig D."/>
            <person name="Lalanne C."/>
            <person name="Gautier V."/>
            <person name="Ament-Velasquez S.L."/>
            <person name="Kruys A."/>
            <person name="Hutchinson M.I."/>
            <person name="Powell A.J."/>
            <person name="Barry K."/>
            <person name="Miller A.N."/>
            <person name="Grigoriev I.V."/>
            <person name="Debuchy R."/>
            <person name="Gladieux P."/>
            <person name="Thoren M.H."/>
            <person name="Johannesson H."/>
        </authorList>
    </citation>
    <scope>NUCLEOTIDE SEQUENCE</scope>
    <source>
        <strain evidence="3">PSN243</strain>
    </source>
</reference>
<dbReference type="EMBL" id="MU866014">
    <property type="protein sequence ID" value="KAK4442494.1"/>
    <property type="molecule type" value="Genomic_DNA"/>
</dbReference>
<dbReference type="SUPFAM" id="SSF54695">
    <property type="entry name" value="POZ domain"/>
    <property type="match status" value="1"/>
</dbReference>
<reference evidence="3" key="1">
    <citation type="journal article" date="2023" name="Mol. Phylogenet. Evol.">
        <title>Genome-scale phylogeny and comparative genomics of the fungal order Sordariales.</title>
        <authorList>
            <person name="Hensen N."/>
            <person name="Bonometti L."/>
            <person name="Westerberg I."/>
            <person name="Brannstrom I.O."/>
            <person name="Guillou S."/>
            <person name="Cros-Aarteil S."/>
            <person name="Calhoun S."/>
            <person name="Haridas S."/>
            <person name="Kuo A."/>
            <person name="Mondo S."/>
            <person name="Pangilinan J."/>
            <person name="Riley R."/>
            <person name="LaButti K."/>
            <person name="Andreopoulos B."/>
            <person name="Lipzen A."/>
            <person name="Chen C."/>
            <person name="Yan M."/>
            <person name="Daum C."/>
            <person name="Ng V."/>
            <person name="Clum A."/>
            <person name="Steindorff A."/>
            <person name="Ohm R.A."/>
            <person name="Martin F."/>
            <person name="Silar P."/>
            <person name="Natvig D.O."/>
            <person name="Lalanne C."/>
            <person name="Gautier V."/>
            <person name="Ament-Velasquez S.L."/>
            <person name="Kruys A."/>
            <person name="Hutchinson M.I."/>
            <person name="Powell A.J."/>
            <person name="Barry K."/>
            <person name="Miller A.N."/>
            <person name="Grigoriev I.V."/>
            <person name="Debuchy R."/>
            <person name="Gladieux P."/>
            <person name="Hiltunen Thoren M."/>
            <person name="Johannesson H."/>
        </authorList>
    </citation>
    <scope>NUCLEOTIDE SEQUENCE</scope>
    <source>
        <strain evidence="3">PSN243</strain>
    </source>
</reference>
<dbReference type="InterPro" id="IPR000210">
    <property type="entry name" value="BTB/POZ_dom"/>
</dbReference>
<dbReference type="Pfam" id="PF02214">
    <property type="entry name" value="BTB_2"/>
    <property type="match status" value="1"/>
</dbReference>
<evidence type="ECO:0000256" key="1">
    <source>
        <dbReference type="SAM" id="MobiDB-lite"/>
    </source>
</evidence>
<sequence>MDTPSLTTTATSPPSSPFAPLNPPSAALTTSTDTILLNVSGTPFITTIGTLTSRSHFFAALFSGRWPIPLTPITPSTFTCPTTPVPPDHSRALFVDSDPGVFSHLLRYLRRGVFPLSYTSTGHDLHLYAALLPESLYFQCDALTLWLQDELYLRCVEHTSVWKRLSDTGLGTETWGSEMGVQLVKRKVSEEHKWVCPSSLRQDSHRLVYGHGLCGDPTNGVVNRVERTEWMEYGTKREVRRGWCWDEGQEFRDYYERECEKEVTGSKGSGVTVDSVRTL</sequence>
<organism evidence="3 4">
    <name type="scientific">Podospora aff. communis PSN243</name>
    <dbReference type="NCBI Taxonomy" id="3040156"/>
    <lineage>
        <taxon>Eukaryota</taxon>
        <taxon>Fungi</taxon>
        <taxon>Dikarya</taxon>
        <taxon>Ascomycota</taxon>
        <taxon>Pezizomycotina</taxon>
        <taxon>Sordariomycetes</taxon>
        <taxon>Sordariomycetidae</taxon>
        <taxon>Sordariales</taxon>
        <taxon>Podosporaceae</taxon>
        <taxon>Podospora</taxon>
    </lineage>
</organism>
<keyword evidence="4" id="KW-1185">Reference proteome</keyword>
<dbReference type="InterPro" id="IPR011333">
    <property type="entry name" value="SKP1/BTB/POZ_sf"/>
</dbReference>
<gene>
    <name evidence="3" type="ORF">QBC34DRAFT_387218</name>
</gene>
<dbReference type="SMART" id="SM00225">
    <property type="entry name" value="BTB"/>
    <property type="match status" value="1"/>
</dbReference>
<protein>
    <recommendedName>
        <fullName evidence="2">BTB domain-containing protein</fullName>
    </recommendedName>
</protein>
<dbReference type="Gene3D" id="3.30.710.10">
    <property type="entry name" value="Potassium Channel Kv1.1, Chain A"/>
    <property type="match status" value="1"/>
</dbReference>
<comment type="caution">
    <text evidence="3">The sequence shown here is derived from an EMBL/GenBank/DDBJ whole genome shotgun (WGS) entry which is preliminary data.</text>
</comment>
<evidence type="ECO:0000313" key="3">
    <source>
        <dbReference type="EMBL" id="KAK4442494.1"/>
    </source>
</evidence>
<accession>A0AAV9G2H3</accession>
<feature type="domain" description="BTB" evidence="2">
    <location>
        <begin position="33"/>
        <end position="118"/>
    </location>
</feature>
<feature type="compositionally biased region" description="Low complexity" evidence="1">
    <location>
        <begin position="1"/>
        <end position="13"/>
    </location>
</feature>
<feature type="region of interest" description="Disordered" evidence="1">
    <location>
        <begin position="1"/>
        <end position="22"/>
    </location>
</feature>
<dbReference type="InterPro" id="IPR045068">
    <property type="entry name" value="BACURD1-3"/>
</dbReference>
<dbReference type="GO" id="GO:0051260">
    <property type="term" value="P:protein homooligomerization"/>
    <property type="evidence" value="ECO:0007669"/>
    <property type="project" value="InterPro"/>
</dbReference>
<dbReference type="CDD" id="cd18316">
    <property type="entry name" value="BTB_POZ_KCTD-like"/>
    <property type="match status" value="1"/>
</dbReference>
<evidence type="ECO:0000259" key="2">
    <source>
        <dbReference type="PROSITE" id="PS50097"/>
    </source>
</evidence>
<dbReference type="PANTHER" id="PTHR11145:SF8">
    <property type="entry name" value="RE57120P"/>
    <property type="match status" value="1"/>
</dbReference>
<dbReference type="InterPro" id="IPR003131">
    <property type="entry name" value="T1-type_BTB"/>
</dbReference>
<dbReference type="PROSITE" id="PS50097">
    <property type="entry name" value="BTB"/>
    <property type="match status" value="1"/>
</dbReference>
<name>A0AAV9G2H3_9PEZI</name>
<dbReference type="Proteomes" id="UP001321760">
    <property type="component" value="Unassembled WGS sequence"/>
</dbReference>
<proteinExistence type="predicted"/>
<dbReference type="PANTHER" id="PTHR11145">
    <property type="entry name" value="BTB/POZ DOMAIN-CONTAINING ADAPTER FOR CUL3-MEDIATED RHOA DEGRADATION PROTEIN FAMILY MEMBER"/>
    <property type="match status" value="1"/>
</dbReference>
<dbReference type="AlphaFoldDB" id="A0AAV9G2H3"/>